<dbReference type="PROSITE" id="PS51257">
    <property type="entry name" value="PROKAR_LIPOPROTEIN"/>
    <property type="match status" value="1"/>
</dbReference>
<evidence type="ECO:0000256" key="1">
    <source>
        <dbReference type="ARBA" id="ARBA00007613"/>
    </source>
</evidence>
<organism evidence="9 10">
    <name type="scientific">Pseudomonas violetae</name>
    <dbReference type="NCBI Taxonomy" id="2915813"/>
    <lineage>
        <taxon>Bacteria</taxon>
        <taxon>Pseudomonadati</taxon>
        <taxon>Pseudomonadota</taxon>
        <taxon>Gammaproteobacteria</taxon>
        <taxon>Pseudomonadales</taxon>
        <taxon>Pseudomonadaceae</taxon>
        <taxon>Pseudomonas</taxon>
    </lineage>
</organism>
<dbReference type="RefSeq" id="WP_247286125.1">
    <property type="nucleotide sequence ID" value="NZ_JAKNRW010000001.1"/>
</dbReference>
<keyword evidence="2 8" id="KW-1134">Transmembrane beta strand</keyword>
<dbReference type="SUPFAM" id="SSF56954">
    <property type="entry name" value="Outer membrane efflux proteins (OEP)"/>
    <property type="match status" value="1"/>
</dbReference>
<keyword evidence="4 8" id="KW-0472">Membrane</keyword>
<evidence type="ECO:0000256" key="3">
    <source>
        <dbReference type="ARBA" id="ARBA00022692"/>
    </source>
</evidence>
<comment type="subcellular location">
    <subcellularLocation>
        <location evidence="8">Cell outer membrane</location>
        <topology evidence="8">Lipid-anchor</topology>
    </subcellularLocation>
</comment>
<dbReference type="InterPro" id="IPR003423">
    <property type="entry name" value="OMP_efflux"/>
</dbReference>
<keyword evidence="8" id="KW-0732">Signal</keyword>
<comment type="caution">
    <text evidence="9">The sequence shown here is derived from an EMBL/GenBank/DDBJ whole genome shotgun (WGS) entry which is preliminary data.</text>
</comment>
<dbReference type="Pfam" id="PF02321">
    <property type="entry name" value="OEP"/>
    <property type="match status" value="2"/>
</dbReference>
<dbReference type="EMBL" id="JAKNRW010000001">
    <property type="protein sequence ID" value="MCK1788829.1"/>
    <property type="molecule type" value="Genomic_DNA"/>
</dbReference>
<evidence type="ECO:0000313" key="10">
    <source>
        <dbReference type="Proteomes" id="UP001299876"/>
    </source>
</evidence>
<sequence length="491" mass="52787">MKRSLIAALVGACSTFGLTGCTLGPDFKVPANPLSAHWAQPTIAAPTTTPYSQTNAGAVETQWWNTFGDPLMSSLLRRAQANNLDLGIAAQHVEQSMAARKTVAADKLPSVGAHADYSRARSSSRGLADISGLNGKRNYNLWDTGFNLNWEADLWGRVRRSVEMADANIQVTEEDQRNALISIMGQTAHDYIQLRSTQNILKVTRQNQEIAQHSLSLTQMRLNQGVATDLEVSEATALVASIDARIPPLEQQQSILINALSFLVGREPGALTIELSTVKDIPAGPADVPVGLPSELAQRRPDIRRAEADLHAATAAIGVAKADFYPRITLSGTVGFQATQLSHLGSWATHNFAFGPALSLPLFEGGRPQGVLELRESRQKEAGITYQRTVLAAWHEVDNALSGYHANQRRHESLERAVTASQKALVSAQQQYVAGSVNFLNVLTVQNALLANQAALVQSTADVSLTLVSLYQALGGGWESPPTLAAVSNNP</sequence>
<dbReference type="PANTHER" id="PTHR30203:SF25">
    <property type="entry name" value="OUTER MEMBRANE PROTEIN-RELATED"/>
    <property type="match status" value="1"/>
</dbReference>
<evidence type="ECO:0000256" key="2">
    <source>
        <dbReference type="ARBA" id="ARBA00022452"/>
    </source>
</evidence>
<keyword evidence="3 8" id="KW-0812">Transmembrane</keyword>
<dbReference type="InterPro" id="IPR010131">
    <property type="entry name" value="MdtP/NodT-like"/>
</dbReference>
<dbReference type="PANTHER" id="PTHR30203">
    <property type="entry name" value="OUTER MEMBRANE CATION EFFLUX PROTEIN"/>
    <property type="match status" value="1"/>
</dbReference>
<gene>
    <name evidence="9" type="ORF">L9059_01205</name>
</gene>
<keyword evidence="10" id="KW-1185">Reference proteome</keyword>
<protein>
    <submittedName>
        <fullName evidence="9">Efflux transporter outer membrane subunit</fullName>
    </submittedName>
</protein>
<feature type="chain" id="PRO_5044991345" evidence="8">
    <location>
        <begin position="20"/>
        <end position="491"/>
    </location>
</feature>
<accession>A0ABT0ETT2</accession>
<dbReference type="Gene3D" id="2.20.200.10">
    <property type="entry name" value="Outer membrane efflux proteins (OEP)"/>
    <property type="match status" value="1"/>
</dbReference>
<evidence type="ECO:0000256" key="8">
    <source>
        <dbReference type="RuleBase" id="RU362097"/>
    </source>
</evidence>
<dbReference type="Gene3D" id="1.20.1600.10">
    <property type="entry name" value="Outer membrane efflux proteins (OEP)"/>
    <property type="match status" value="1"/>
</dbReference>
<evidence type="ECO:0000256" key="6">
    <source>
        <dbReference type="ARBA" id="ARBA00023237"/>
    </source>
</evidence>
<reference evidence="9 10" key="1">
    <citation type="submission" date="2022-02" db="EMBL/GenBank/DDBJ databases">
        <title>Comparative genomics of the first Antarctic Pseudomonas spp. capable of biotransforming 2,4,6-Trinitrotoluene.</title>
        <authorList>
            <person name="Cabrera M.A."/>
            <person name="Marquez S.L."/>
            <person name="Perez-Donoso J.M."/>
        </authorList>
    </citation>
    <scope>NUCLEOTIDE SEQUENCE [LARGE SCALE GENOMIC DNA]</scope>
    <source>
        <strain evidence="9 10">TNT19</strain>
    </source>
</reference>
<evidence type="ECO:0000256" key="5">
    <source>
        <dbReference type="ARBA" id="ARBA00023139"/>
    </source>
</evidence>
<evidence type="ECO:0000256" key="4">
    <source>
        <dbReference type="ARBA" id="ARBA00023136"/>
    </source>
</evidence>
<dbReference type="Proteomes" id="UP001299876">
    <property type="component" value="Unassembled WGS sequence"/>
</dbReference>
<evidence type="ECO:0000256" key="7">
    <source>
        <dbReference type="ARBA" id="ARBA00023288"/>
    </source>
</evidence>
<name>A0ABT0ETT2_9PSED</name>
<comment type="similarity">
    <text evidence="1 8">Belongs to the outer membrane factor (OMF) (TC 1.B.17) family.</text>
</comment>
<evidence type="ECO:0000313" key="9">
    <source>
        <dbReference type="EMBL" id="MCK1788829.1"/>
    </source>
</evidence>
<feature type="signal peptide" evidence="8">
    <location>
        <begin position="1"/>
        <end position="19"/>
    </location>
</feature>
<proteinExistence type="inferred from homology"/>
<dbReference type="NCBIfam" id="TIGR01845">
    <property type="entry name" value="outer_NodT"/>
    <property type="match status" value="1"/>
</dbReference>
<keyword evidence="7 8" id="KW-0449">Lipoprotein</keyword>
<keyword evidence="6" id="KW-0998">Cell outer membrane</keyword>
<keyword evidence="5 8" id="KW-0564">Palmitate</keyword>